<organism evidence="2 3">
    <name type="scientific">Striga asiatica</name>
    <name type="common">Asiatic witchweed</name>
    <name type="synonym">Buchnera asiatica</name>
    <dbReference type="NCBI Taxonomy" id="4170"/>
    <lineage>
        <taxon>Eukaryota</taxon>
        <taxon>Viridiplantae</taxon>
        <taxon>Streptophyta</taxon>
        <taxon>Embryophyta</taxon>
        <taxon>Tracheophyta</taxon>
        <taxon>Spermatophyta</taxon>
        <taxon>Magnoliopsida</taxon>
        <taxon>eudicotyledons</taxon>
        <taxon>Gunneridae</taxon>
        <taxon>Pentapetalae</taxon>
        <taxon>asterids</taxon>
        <taxon>lamiids</taxon>
        <taxon>Lamiales</taxon>
        <taxon>Orobanchaceae</taxon>
        <taxon>Buchnereae</taxon>
        <taxon>Striga</taxon>
    </lineage>
</organism>
<dbReference type="AlphaFoldDB" id="A0A5A7R699"/>
<evidence type="ECO:0000313" key="2">
    <source>
        <dbReference type="EMBL" id="GER53019.1"/>
    </source>
</evidence>
<accession>A0A5A7R699</accession>
<sequence>MGSPPPAGSICFRLIVESQYHPVKDSHPATILQPGDPHAAPAFSTRRSTVGDEKGGSYLNLNPDRFNGFARWVTEHARTEAVDADLLAESQADRFDRAQERDAPYRGELPSDAYSPLR</sequence>
<dbReference type="Proteomes" id="UP000325081">
    <property type="component" value="Unassembled WGS sequence"/>
</dbReference>
<comment type="caution">
    <text evidence="2">The sequence shown here is derived from an EMBL/GenBank/DDBJ whole genome shotgun (WGS) entry which is preliminary data.</text>
</comment>
<reference evidence="3" key="1">
    <citation type="journal article" date="2019" name="Curr. Biol.">
        <title>Genome Sequence of Striga asiatica Provides Insight into the Evolution of Plant Parasitism.</title>
        <authorList>
            <person name="Yoshida S."/>
            <person name="Kim S."/>
            <person name="Wafula E.K."/>
            <person name="Tanskanen J."/>
            <person name="Kim Y.M."/>
            <person name="Honaas L."/>
            <person name="Yang Z."/>
            <person name="Spallek T."/>
            <person name="Conn C.E."/>
            <person name="Ichihashi Y."/>
            <person name="Cheong K."/>
            <person name="Cui S."/>
            <person name="Der J.P."/>
            <person name="Gundlach H."/>
            <person name="Jiao Y."/>
            <person name="Hori C."/>
            <person name="Ishida J.K."/>
            <person name="Kasahara H."/>
            <person name="Kiba T."/>
            <person name="Kim M.S."/>
            <person name="Koo N."/>
            <person name="Laohavisit A."/>
            <person name="Lee Y.H."/>
            <person name="Lumba S."/>
            <person name="McCourt P."/>
            <person name="Mortimer J.C."/>
            <person name="Mutuku J.M."/>
            <person name="Nomura T."/>
            <person name="Sasaki-Sekimoto Y."/>
            <person name="Seto Y."/>
            <person name="Wang Y."/>
            <person name="Wakatake T."/>
            <person name="Sakakibara H."/>
            <person name="Demura T."/>
            <person name="Yamaguchi S."/>
            <person name="Yoneyama K."/>
            <person name="Manabe R.I."/>
            <person name="Nelson D.C."/>
            <person name="Schulman A.H."/>
            <person name="Timko M.P."/>
            <person name="dePamphilis C.W."/>
            <person name="Choi D."/>
            <person name="Shirasu K."/>
        </authorList>
    </citation>
    <scope>NUCLEOTIDE SEQUENCE [LARGE SCALE GENOMIC DNA]</scope>
    <source>
        <strain evidence="3">cv. UVA1</strain>
    </source>
</reference>
<feature type="region of interest" description="Disordered" evidence="1">
    <location>
        <begin position="25"/>
        <end position="56"/>
    </location>
</feature>
<feature type="compositionally biased region" description="Basic and acidic residues" evidence="1">
    <location>
        <begin position="93"/>
        <end position="105"/>
    </location>
</feature>
<proteinExistence type="predicted"/>
<feature type="region of interest" description="Disordered" evidence="1">
    <location>
        <begin position="93"/>
        <end position="118"/>
    </location>
</feature>
<gene>
    <name evidence="2" type="ORF">STAS_30504</name>
</gene>
<keyword evidence="3" id="KW-1185">Reference proteome</keyword>
<protein>
    <submittedName>
        <fullName evidence="2">Beta N-acetyl-glucosaminidase</fullName>
    </submittedName>
</protein>
<name>A0A5A7R699_STRAF</name>
<evidence type="ECO:0000313" key="3">
    <source>
        <dbReference type="Proteomes" id="UP000325081"/>
    </source>
</evidence>
<dbReference type="EMBL" id="BKCP01010514">
    <property type="protein sequence ID" value="GER53019.1"/>
    <property type="molecule type" value="Genomic_DNA"/>
</dbReference>
<evidence type="ECO:0000256" key="1">
    <source>
        <dbReference type="SAM" id="MobiDB-lite"/>
    </source>
</evidence>